<dbReference type="SUPFAM" id="SSF56634">
    <property type="entry name" value="Heme-dependent catalase-like"/>
    <property type="match status" value="1"/>
</dbReference>
<evidence type="ECO:0000256" key="5">
    <source>
        <dbReference type="ARBA" id="ARBA00023002"/>
    </source>
</evidence>
<dbReference type="GO" id="GO:0042542">
    <property type="term" value="P:response to hydrogen peroxide"/>
    <property type="evidence" value="ECO:0007669"/>
    <property type="project" value="TreeGrafter"/>
</dbReference>
<dbReference type="InterPro" id="IPR010582">
    <property type="entry name" value="Catalase_immune_responsive"/>
</dbReference>
<feature type="domain" description="Catalase core" evidence="8">
    <location>
        <begin position="1"/>
        <end position="37"/>
    </location>
</feature>
<keyword evidence="7" id="KW-0376">Hydrogen peroxide</keyword>
<evidence type="ECO:0000256" key="6">
    <source>
        <dbReference type="ARBA" id="ARBA00023004"/>
    </source>
</evidence>
<keyword evidence="5" id="KW-0560">Oxidoreductase</keyword>
<name>A0A5U8SX83_SALET</name>
<dbReference type="PANTHER" id="PTHR11465:SF61">
    <property type="entry name" value="CATALASE"/>
    <property type="match status" value="1"/>
</dbReference>
<sequence>QIPVNKPRCPFHNYHRDGAMRIDGNSGNAETYEPNSAGLFQEQPDFSEPPLSVDGAADHWNHREDTDYFSQPRALYELLSDAEHQRMFARIAGELVQAAEETQARQIALFKQVHPEYGAGVEAAIAKLKK</sequence>
<keyword evidence="2" id="KW-0575">Peroxidase</keyword>
<dbReference type="EC" id="1.11.1.6" evidence="1"/>
<keyword evidence="6" id="KW-0408">Iron</keyword>
<dbReference type="Pfam" id="PF06628">
    <property type="entry name" value="Catalase-rel"/>
    <property type="match status" value="1"/>
</dbReference>
<dbReference type="InterPro" id="IPR018028">
    <property type="entry name" value="Catalase"/>
</dbReference>
<keyword evidence="4" id="KW-0479">Metal-binding</keyword>
<dbReference type="GO" id="GO:0046872">
    <property type="term" value="F:metal ion binding"/>
    <property type="evidence" value="ECO:0007669"/>
    <property type="project" value="UniProtKB-KW"/>
</dbReference>
<dbReference type="PROSITE" id="PS51402">
    <property type="entry name" value="CATALASE_3"/>
    <property type="match status" value="1"/>
</dbReference>
<feature type="non-terminal residue" evidence="10">
    <location>
        <position position="1"/>
    </location>
</feature>
<evidence type="ECO:0000256" key="7">
    <source>
        <dbReference type="ARBA" id="ARBA00023324"/>
    </source>
</evidence>
<evidence type="ECO:0000256" key="2">
    <source>
        <dbReference type="ARBA" id="ARBA00022559"/>
    </source>
</evidence>
<dbReference type="GO" id="GO:0004096">
    <property type="term" value="F:catalase activity"/>
    <property type="evidence" value="ECO:0007669"/>
    <property type="project" value="InterPro"/>
</dbReference>
<dbReference type="PANTHER" id="PTHR11465">
    <property type="entry name" value="CATALASE"/>
    <property type="match status" value="1"/>
</dbReference>
<reference evidence="10" key="1">
    <citation type="submission" date="2018-07" db="EMBL/GenBank/DDBJ databases">
        <authorList>
            <person name="Ashton P.M."/>
            <person name="Dallman T."/>
            <person name="Nair S."/>
            <person name="De Pinna E."/>
            <person name="Peters T."/>
            <person name="Grant K."/>
        </authorList>
    </citation>
    <scope>NUCLEOTIDE SEQUENCE</scope>
    <source>
        <strain evidence="10">296838</strain>
    </source>
</reference>
<dbReference type="Pfam" id="PF00199">
    <property type="entry name" value="Catalase"/>
    <property type="match status" value="1"/>
</dbReference>
<dbReference type="InterPro" id="IPR011614">
    <property type="entry name" value="Catalase_core"/>
</dbReference>
<accession>A0A5U8SX83</accession>
<evidence type="ECO:0000313" key="10">
    <source>
        <dbReference type="EMBL" id="EBR9859867.1"/>
    </source>
</evidence>
<evidence type="ECO:0000256" key="1">
    <source>
        <dbReference type="ARBA" id="ARBA00012314"/>
    </source>
</evidence>
<feature type="domain" description="Catalase immune-responsive" evidence="9">
    <location>
        <begin position="65"/>
        <end position="125"/>
    </location>
</feature>
<dbReference type="GO" id="GO:0020037">
    <property type="term" value="F:heme binding"/>
    <property type="evidence" value="ECO:0007669"/>
    <property type="project" value="InterPro"/>
</dbReference>
<dbReference type="AlphaFoldDB" id="A0A5U8SX83"/>
<gene>
    <name evidence="10" type="ORF">DS524_29475</name>
</gene>
<proteinExistence type="predicted"/>
<dbReference type="EMBL" id="AAGUAT010000440">
    <property type="protein sequence ID" value="EBR9859867.1"/>
    <property type="molecule type" value="Genomic_DNA"/>
</dbReference>
<keyword evidence="3" id="KW-0349">Heme</keyword>
<dbReference type="GO" id="GO:0005737">
    <property type="term" value="C:cytoplasm"/>
    <property type="evidence" value="ECO:0007669"/>
    <property type="project" value="TreeGrafter"/>
</dbReference>
<protein>
    <recommendedName>
        <fullName evidence="1">catalase</fullName>
        <ecNumber evidence="1">1.11.1.6</ecNumber>
    </recommendedName>
</protein>
<evidence type="ECO:0000256" key="3">
    <source>
        <dbReference type="ARBA" id="ARBA00022617"/>
    </source>
</evidence>
<dbReference type="InterPro" id="IPR020835">
    <property type="entry name" value="Catalase_sf"/>
</dbReference>
<organism evidence="10">
    <name type="scientific">Salmonella enterica subsp. enterica serovar Chester</name>
    <dbReference type="NCBI Taxonomy" id="149386"/>
    <lineage>
        <taxon>Bacteria</taxon>
        <taxon>Pseudomonadati</taxon>
        <taxon>Pseudomonadota</taxon>
        <taxon>Gammaproteobacteria</taxon>
        <taxon>Enterobacterales</taxon>
        <taxon>Enterobacteriaceae</taxon>
        <taxon>Salmonella</taxon>
    </lineage>
</organism>
<evidence type="ECO:0000259" key="9">
    <source>
        <dbReference type="Pfam" id="PF06628"/>
    </source>
</evidence>
<dbReference type="GO" id="GO:0042744">
    <property type="term" value="P:hydrogen peroxide catabolic process"/>
    <property type="evidence" value="ECO:0007669"/>
    <property type="project" value="UniProtKB-KW"/>
</dbReference>
<dbReference type="Gene3D" id="2.40.180.10">
    <property type="entry name" value="Catalase core domain"/>
    <property type="match status" value="1"/>
</dbReference>
<evidence type="ECO:0000256" key="4">
    <source>
        <dbReference type="ARBA" id="ARBA00022723"/>
    </source>
</evidence>
<comment type="caution">
    <text evidence="10">The sequence shown here is derived from an EMBL/GenBank/DDBJ whole genome shotgun (WGS) entry which is preliminary data.</text>
</comment>
<evidence type="ECO:0000259" key="8">
    <source>
        <dbReference type="Pfam" id="PF00199"/>
    </source>
</evidence>